<keyword evidence="2" id="KW-1185">Reference proteome</keyword>
<dbReference type="GeneID" id="54414847"/>
<organism evidence="1">
    <name type="scientific">Eremomyces bilateralis CBS 781.70</name>
    <dbReference type="NCBI Taxonomy" id="1392243"/>
    <lineage>
        <taxon>Eukaryota</taxon>
        <taxon>Fungi</taxon>
        <taxon>Dikarya</taxon>
        <taxon>Ascomycota</taxon>
        <taxon>Pezizomycotina</taxon>
        <taxon>Dothideomycetes</taxon>
        <taxon>Dothideomycetes incertae sedis</taxon>
        <taxon>Eremomycetales</taxon>
        <taxon>Eremomycetaceae</taxon>
        <taxon>Eremomyces</taxon>
    </lineage>
</organism>
<proteinExistence type="predicted"/>
<reference evidence="1 3" key="1">
    <citation type="submission" date="2020-01" db="EMBL/GenBank/DDBJ databases">
        <authorList>
            <consortium name="DOE Joint Genome Institute"/>
            <person name="Haridas S."/>
            <person name="Albert R."/>
            <person name="Binder M."/>
            <person name="Bloem J."/>
            <person name="Labutti K."/>
            <person name="Salamov A."/>
            <person name="Andreopoulos B."/>
            <person name="Baker S.E."/>
            <person name="Barry K."/>
            <person name="Bills G."/>
            <person name="Bluhm B.H."/>
            <person name="Cannon C."/>
            <person name="Castanera R."/>
            <person name="Culley D.E."/>
            <person name="Daum C."/>
            <person name="Ezra D."/>
            <person name="Gonzalez J.B."/>
            <person name="Henrissat B."/>
            <person name="Kuo A."/>
            <person name="Liang C."/>
            <person name="Lipzen A."/>
            <person name="Lutzoni F."/>
            <person name="Magnuson J."/>
            <person name="Mondo S."/>
            <person name="Nolan M."/>
            <person name="Ohm R."/>
            <person name="Pangilinan J."/>
            <person name="Park H.-J."/>
            <person name="Ramirez L."/>
            <person name="Alfaro M."/>
            <person name="Sun H."/>
            <person name="Tritt A."/>
            <person name="Yoshinaga Y."/>
            <person name="Zwiers L.-H."/>
            <person name="Turgeon B.G."/>
            <person name="Goodwin S.B."/>
            <person name="Spatafora J.W."/>
            <person name="Crous P.W."/>
            <person name="Grigoriev I.V."/>
        </authorList>
    </citation>
    <scope>NUCLEOTIDE SEQUENCE</scope>
    <source>
        <strain evidence="1 3">CBS 781.70</strain>
    </source>
</reference>
<evidence type="ECO:0000313" key="1">
    <source>
        <dbReference type="EMBL" id="KAF1817447.1"/>
    </source>
</evidence>
<accession>A0A6G1GH69</accession>
<dbReference type="Proteomes" id="UP000504638">
    <property type="component" value="Unplaced"/>
</dbReference>
<dbReference type="RefSeq" id="XP_033539078.1">
    <property type="nucleotide sequence ID" value="XM_033674277.1"/>
</dbReference>
<dbReference type="AlphaFoldDB" id="A0A6G1GH69"/>
<protein>
    <submittedName>
        <fullName evidence="1 3">Uncharacterized protein</fullName>
    </submittedName>
</protein>
<evidence type="ECO:0000313" key="2">
    <source>
        <dbReference type="Proteomes" id="UP000504638"/>
    </source>
</evidence>
<reference evidence="3" key="3">
    <citation type="submission" date="2025-04" db="UniProtKB">
        <authorList>
            <consortium name="RefSeq"/>
        </authorList>
    </citation>
    <scope>IDENTIFICATION</scope>
    <source>
        <strain evidence="3">CBS 781.70</strain>
    </source>
</reference>
<name>A0A6G1GH69_9PEZI</name>
<evidence type="ECO:0000313" key="3">
    <source>
        <dbReference type="RefSeq" id="XP_033539078.1"/>
    </source>
</evidence>
<reference evidence="3" key="2">
    <citation type="submission" date="2020-04" db="EMBL/GenBank/DDBJ databases">
        <authorList>
            <consortium name="NCBI Genome Project"/>
        </authorList>
    </citation>
    <scope>NUCLEOTIDE SEQUENCE</scope>
    <source>
        <strain evidence="3">CBS 781.70</strain>
    </source>
</reference>
<dbReference type="EMBL" id="ML975149">
    <property type="protein sequence ID" value="KAF1817447.1"/>
    <property type="molecule type" value="Genomic_DNA"/>
</dbReference>
<sequence length="202" mass="22615">MASSSKPPTTASNPFEDVTAILGDDVQEHMNPLAGLVRLQDKIIVRTPFSSFEEKAGRLSPKVFQWALNILEKNSDRILSVGTDQGGRARKCTGISIREIPFASVNFAAALPYIVGVANFEGGFPSVFRLRVDAHDYTLEGSPLYLNLGPLPKWKSSALWLQAKEKQRPEPKLDYHEWHLVNRKDWAKDDGPDYDLSDFEVD</sequence>
<gene>
    <name evidence="1 3" type="ORF">P152DRAFT_19328</name>
</gene>